<evidence type="ECO:0000256" key="2">
    <source>
        <dbReference type="ARBA" id="ARBA00023125"/>
    </source>
</evidence>
<gene>
    <name evidence="5" type="ORF">ML536_03455</name>
</gene>
<dbReference type="InterPro" id="IPR011711">
    <property type="entry name" value="GntR_C"/>
</dbReference>
<evidence type="ECO:0000256" key="3">
    <source>
        <dbReference type="ARBA" id="ARBA00023163"/>
    </source>
</evidence>
<dbReference type="CDD" id="cd07377">
    <property type="entry name" value="WHTH_GntR"/>
    <property type="match status" value="1"/>
</dbReference>
<dbReference type="Pfam" id="PF00392">
    <property type="entry name" value="GntR"/>
    <property type="match status" value="1"/>
</dbReference>
<reference evidence="5" key="1">
    <citation type="submission" date="2022-03" db="EMBL/GenBank/DDBJ databases">
        <title>The complete genome sequence of a Methyloterrigena soli.</title>
        <authorList>
            <person name="Zi Z."/>
        </authorList>
    </citation>
    <scope>NUCLEOTIDE SEQUENCE</scope>
    <source>
        <strain evidence="5">M48</strain>
    </source>
</reference>
<dbReference type="InterPro" id="IPR000524">
    <property type="entry name" value="Tscrpt_reg_HTH_GntR"/>
</dbReference>
<dbReference type="InterPro" id="IPR036390">
    <property type="entry name" value="WH_DNA-bd_sf"/>
</dbReference>
<proteinExistence type="predicted"/>
<dbReference type="SMART" id="SM00345">
    <property type="entry name" value="HTH_GNTR"/>
    <property type="match status" value="1"/>
</dbReference>
<dbReference type="EMBL" id="JALAZD010000001">
    <property type="protein sequence ID" value="MCI0125878.1"/>
    <property type="molecule type" value="Genomic_DNA"/>
</dbReference>
<dbReference type="InterPro" id="IPR008920">
    <property type="entry name" value="TF_FadR/GntR_C"/>
</dbReference>
<organism evidence="5 6">
    <name type="scientific">Paradevosia shaoguanensis</name>
    <dbReference type="NCBI Taxonomy" id="1335043"/>
    <lineage>
        <taxon>Bacteria</taxon>
        <taxon>Pseudomonadati</taxon>
        <taxon>Pseudomonadota</taxon>
        <taxon>Alphaproteobacteria</taxon>
        <taxon>Hyphomicrobiales</taxon>
        <taxon>Devosiaceae</taxon>
        <taxon>Paradevosia</taxon>
    </lineage>
</organism>
<dbReference type="PROSITE" id="PS50949">
    <property type="entry name" value="HTH_GNTR"/>
    <property type="match status" value="1"/>
</dbReference>
<dbReference type="GO" id="GO:0003700">
    <property type="term" value="F:DNA-binding transcription factor activity"/>
    <property type="evidence" value="ECO:0007669"/>
    <property type="project" value="InterPro"/>
</dbReference>
<dbReference type="PANTHER" id="PTHR43537">
    <property type="entry name" value="TRANSCRIPTIONAL REGULATOR, GNTR FAMILY"/>
    <property type="match status" value="1"/>
</dbReference>
<dbReference type="SMART" id="SM00895">
    <property type="entry name" value="FCD"/>
    <property type="match status" value="1"/>
</dbReference>
<dbReference type="GO" id="GO:0003677">
    <property type="term" value="F:DNA binding"/>
    <property type="evidence" value="ECO:0007669"/>
    <property type="project" value="UniProtKB-KW"/>
</dbReference>
<dbReference type="Pfam" id="PF07729">
    <property type="entry name" value="FCD"/>
    <property type="match status" value="1"/>
</dbReference>
<keyword evidence="3" id="KW-0804">Transcription</keyword>
<dbReference type="AlphaFoldDB" id="A0AA41UA15"/>
<name>A0AA41UA15_9HYPH</name>
<evidence type="ECO:0000259" key="4">
    <source>
        <dbReference type="PROSITE" id="PS50949"/>
    </source>
</evidence>
<keyword evidence="1" id="KW-0805">Transcription regulation</keyword>
<comment type="caution">
    <text evidence="5">The sequence shown here is derived from an EMBL/GenBank/DDBJ whole genome shotgun (WGS) entry which is preliminary data.</text>
</comment>
<dbReference type="Gene3D" id="1.20.120.530">
    <property type="entry name" value="GntR ligand-binding domain-like"/>
    <property type="match status" value="1"/>
</dbReference>
<sequence>MAKASTKEFEDKSGSRIDAIYQALFKAILAQELMPGTKLSEEAIGSLFSVSRTIVRAALNRLHTESLVEFRQNRGAFVASTTPDEARQVFEARNAIEREIFSKLATTITDKQVAALENHLEKEHATSDAHDHAAAILLSGEFHLLAAHMSGNEVLAGFLKSLISRTSLILAQHSTHQESDCSVDEHAAVLAALRARDERAAGAAIVDHLQQVFERANIGQTKRTERNLSEILSRYA</sequence>
<keyword evidence="2" id="KW-0238">DNA-binding</keyword>
<dbReference type="SUPFAM" id="SSF48008">
    <property type="entry name" value="GntR ligand-binding domain-like"/>
    <property type="match status" value="1"/>
</dbReference>
<accession>A0AA41UA15</accession>
<evidence type="ECO:0000256" key="1">
    <source>
        <dbReference type="ARBA" id="ARBA00023015"/>
    </source>
</evidence>
<dbReference type="PANTHER" id="PTHR43537:SF53">
    <property type="entry name" value="HTH-TYPE TRANSCRIPTIONAL REPRESSOR NANR"/>
    <property type="match status" value="1"/>
</dbReference>
<protein>
    <submittedName>
        <fullName evidence="5">GntR family transcriptional regulator</fullName>
    </submittedName>
</protein>
<dbReference type="InterPro" id="IPR036388">
    <property type="entry name" value="WH-like_DNA-bd_sf"/>
</dbReference>
<dbReference type="RefSeq" id="WP_160176261.1">
    <property type="nucleotide sequence ID" value="NZ_CP068983.1"/>
</dbReference>
<evidence type="ECO:0000313" key="6">
    <source>
        <dbReference type="Proteomes" id="UP001156140"/>
    </source>
</evidence>
<keyword evidence="6" id="KW-1185">Reference proteome</keyword>
<dbReference type="Gene3D" id="1.10.10.10">
    <property type="entry name" value="Winged helix-like DNA-binding domain superfamily/Winged helix DNA-binding domain"/>
    <property type="match status" value="1"/>
</dbReference>
<evidence type="ECO:0000313" key="5">
    <source>
        <dbReference type="EMBL" id="MCI0125878.1"/>
    </source>
</evidence>
<dbReference type="SUPFAM" id="SSF46785">
    <property type="entry name" value="Winged helix' DNA-binding domain"/>
    <property type="match status" value="1"/>
</dbReference>
<feature type="domain" description="HTH gntR-type" evidence="4">
    <location>
        <begin position="14"/>
        <end position="81"/>
    </location>
</feature>
<dbReference type="Proteomes" id="UP001156140">
    <property type="component" value="Unassembled WGS sequence"/>
</dbReference>